<evidence type="ECO:0000313" key="1">
    <source>
        <dbReference type="EnsemblMetazoa" id="Aqu2.1.15795_001"/>
    </source>
</evidence>
<protein>
    <submittedName>
        <fullName evidence="1">Uncharacterized protein</fullName>
    </submittedName>
</protein>
<accession>I1EYW6</accession>
<reference evidence="1" key="1">
    <citation type="submission" date="2017-05" db="UniProtKB">
        <authorList>
            <consortium name="EnsemblMetazoa"/>
        </authorList>
    </citation>
    <scope>IDENTIFICATION</scope>
</reference>
<name>I1EYW6_AMPQE</name>
<proteinExistence type="predicted"/>
<organism evidence="1">
    <name type="scientific">Amphimedon queenslandica</name>
    <name type="common">Sponge</name>
    <dbReference type="NCBI Taxonomy" id="400682"/>
    <lineage>
        <taxon>Eukaryota</taxon>
        <taxon>Metazoa</taxon>
        <taxon>Porifera</taxon>
        <taxon>Demospongiae</taxon>
        <taxon>Heteroscleromorpha</taxon>
        <taxon>Haplosclerida</taxon>
        <taxon>Niphatidae</taxon>
        <taxon>Amphimedon</taxon>
    </lineage>
</organism>
<dbReference type="AlphaFoldDB" id="I1EYW6"/>
<dbReference type="HOGENOM" id="CLU_3034175_0_0_1"/>
<sequence>MIYKVTTAEDSMGSALDRQCCGGFVEVFQYFTFLSLKGKVSWMLMILLLSRLQFF</sequence>
<dbReference type="InParanoid" id="I1EYW6"/>
<dbReference type="EnsemblMetazoa" id="Aqu2.1.15795_001">
    <property type="protein sequence ID" value="Aqu2.1.15795_001"/>
    <property type="gene ID" value="Aqu2.1.15795"/>
</dbReference>